<sequence>MKKNSIYLVLLLLASLTTILSGCNFLENKVGEMKSALKGREAIIQTYDEESNIIDRIEARSIDIGPEDMFSTIDSQGNKIKNSGVLSITVGGKPMMHVGSSLILAEKDLHNIFEEFAKTINIKNLDRSTPFLNRLVNSMSNMTTGKNLLILIRSQSGKPLATYVGNQVSYFATDVDKSTGILIDGKYLFIYRCDYSIYDVSLLQEQ</sequence>
<protein>
    <submittedName>
        <fullName evidence="1">DUF5052 family protein</fullName>
    </submittedName>
</protein>
<reference evidence="1 2" key="1">
    <citation type="submission" date="2018-11" db="EMBL/GenBank/DDBJ databases">
        <title>Genome sequencing of Paenibacillus sp. KCOM 3021 (= ChDC PVNT-B20).</title>
        <authorList>
            <person name="Kook J.-K."/>
            <person name="Park S.-N."/>
            <person name="Lim Y.K."/>
        </authorList>
    </citation>
    <scope>NUCLEOTIDE SEQUENCE [LARGE SCALE GENOMIC DNA]</scope>
    <source>
        <strain evidence="1 2">KCOM 3021</strain>
    </source>
</reference>
<accession>A0A3P3TBL2</accession>
<name>A0A3P3TBL2_9BACL</name>
<evidence type="ECO:0000313" key="2">
    <source>
        <dbReference type="Proteomes" id="UP000267017"/>
    </source>
</evidence>
<dbReference type="Proteomes" id="UP000267017">
    <property type="component" value="Unassembled WGS sequence"/>
</dbReference>
<keyword evidence="2" id="KW-1185">Reference proteome</keyword>
<comment type="caution">
    <text evidence="1">The sequence shown here is derived from an EMBL/GenBank/DDBJ whole genome shotgun (WGS) entry which is preliminary data.</text>
</comment>
<evidence type="ECO:0000313" key="1">
    <source>
        <dbReference type="EMBL" id="RRJ54914.1"/>
    </source>
</evidence>
<dbReference type="PROSITE" id="PS51257">
    <property type="entry name" value="PROKAR_LIPOPROTEIN"/>
    <property type="match status" value="1"/>
</dbReference>
<dbReference type="AlphaFoldDB" id="A0A3P3TBL2"/>
<dbReference type="EMBL" id="RRCN01000002">
    <property type="protein sequence ID" value="RRJ54914.1"/>
    <property type="molecule type" value="Genomic_DNA"/>
</dbReference>
<dbReference type="RefSeq" id="WP_128636007.1">
    <property type="nucleotide sequence ID" value="NZ_RRCN01000002.1"/>
</dbReference>
<gene>
    <name evidence="1" type="ORF">EHV15_35675</name>
</gene>
<dbReference type="OrthoDB" id="3266677at2"/>
<proteinExistence type="predicted"/>
<dbReference type="InterPro" id="IPR032484">
    <property type="entry name" value="DUF5052"/>
</dbReference>
<dbReference type="Pfam" id="PF16475">
    <property type="entry name" value="DUF5052"/>
    <property type="match status" value="1"/>
</dbReference>
<organism evidence="1 2">
    <name type="scientific">Paenibacillus oralis</name>
    <dbReference type="NCBI Taxonomy" id="2490856"/>
    <lineage>
        <taxon>Bacteria</taxon>
        <taxon>Bacillati</taxon>
        <taxon>Bacillota</taxon>
        <taxon>Bacilli</taxon>
        <taxon>Bacillales</taxon>
        <taxon>Paenibacillaceae</taxon>
        <taxon>Paenibacillus</taxon>
    </lineage>
</organism>